<dbReference type="EMBL" id="LR134479">
    <property type="protein sequence ID" value="VEI22619.1"/>
    <property type="molecule type" value="Genomic_DNA"/>
</dbReference>
<accession>A0A7Z9A2D6</accession>
<dbReference type="Pfam" id="PF15428">
    <property type="entry name" value="Imm26"/>
    <property type="match status" value="1"/>
</dbReference>
<evidence type="ECO:0000313" key="2">
    <source>
        <dbReference type="Proteomes" id="UP000282386"/>
    </source>
</evidence>
<name>A0A7Z9A2D6_9MICC</name>
<reference evidence="1 2" key="1">
    <citation type="submission" date="2018-12" db="EMBL/GenBank/DDBJ databases">
        <authorList>
            <consortium name="Pathogen Informatics"/>
        </authorList>
    </citation>
    <scope>NUCLEOTIDE SEQUENCE [LARGE SCALE GENOMIC DNA]</scope>
    <source>
        <strain evidence="1 2">NCTC10207</strain>
    </source>
</reference>
<dbReference type="InterPro" id="IPR029278">
    <property type="entry name" value="Imm26"/>
</dbReference>
<sequence length="193" mass="22782">MENIIILGWKKKPKTLYRYLKNGDIFAYQIREDLFGFGRILAKNPWGASAEFFDLFSSSTDAIFEKEIKQLETLFIVVLDVYTLFQKKILLPEWRVIARSKNFVNPYENQITSISSTMCISHNPNFQIEQKITQEEAISILRESPYKEEYPHGHSDILILLMWCHKEIFQTPPTGYLGYEQLITDMYPKYFCK</sequence>
<evidence type="ECO:0000313" key="1">
    <source>
        <dbReference type="EMBL" id="VEI22619.1"/>
    </source>
</evidence>
<organism evidence="1 2">
    <name type="scientific">Rothia aeria</name>
    <dbReference type="NCBI Taxonomy" id="172042"/>
    <lineage>
        <taxon>Bacteria</taxon>
        <taxon>Bacillati</taxon>
        <taxon>Actinomycetota</taxon>
        <taxon>Actinomycetes</taxon>
        <taxon>Micrococcales</taxon>
        <taxon>Micrococcaceae</taxon>
        <taxon>Rothia</taxon>
    </lineage>
</organism>
<dbReference type="Proteomes" id="UP000282386">
    <property type="component" value="Chromosome"/>
</dbReference>
<protein>
    <submittedName>
        <fullName evidence="1">Uncharacterized protein</fullName>
    </submittedName>
</protein>
<dbReference type="AlphaFoldDB" id="A0A7Z9A2D6"/>
<dbReference type="RefSeq" id="WP_126499783.1">
    <property type="nucleotide sequence ID" value="NZ_LR134479.1"/>
</dbReference>
<proteinExistence type="predicted"/>
<gene>
    <name evidence="1" type="ORF">NCTC10207_00700</name>
</gene>